<reference evidence="1 2" key="1">
    <citation type="submission" date="2020-03" db="EMBL/GenBank/DDBJ databases">
        <title>Screen low temperature-resistant strains for efficient degradation of petroleum hydrocarbons under the low temperature.</title>
        <authorList>
            <person name="Wang Y."/>
            <person name="Chen J."/>
        </authorList>
    </citation>
    <scope>NUCLEOTIDE SEQUENCE [LARGE SCALE GENOMIC DNA]</scope>
    <source>
        <strain evidence="1 2">KB1</strain>
    </source>
</reference>
<dbReference type="Proteomes" id="UP000502345">
    <property type="component" value="Chromosome"/>
</dbReference>
<accession>A0A6G9D213</accession>
<dbReference type="AlphaFoldDB" id="A0A6G9D213"/>
<name>A0A6G9D213_RHOER</name>
<gene>
    <name evidence="1" type="ORF">G9444_5889</name>
</gene>
<dbReference type="Pfam" id="PF11583">
    <property type="entry name" value="AurF"/>
    <property type="match status" value="1"/>
</dbReference>
<organism evidence="1 2">
    <name type="scientific">Rhodococcus erythropolis</name>
    <name type="common">Arthrobacter picolinophilus</name>
    <dbReference type="NCBI Taxonomy" id="1833"/>
    <lineage>
        <taxon>Bacteria</taxon>
        <taxon>Bacillati</taxon>
        <taxon>Actinomycetota</taxon>
        <taxon>Actinomycetes</taxon>
        <taxon>Mycobacteriales</taxon>
        <taxon>Nocardiaceae</taxon>
        <taxon>Rhodococcus</taxon>
        <taxon>Rhodococcus erythropolis group</taxon>
    </lineage>
</organism>
<proteinExistence type="predicted"/>
<evidence type="ECO:0000313" key="2">
    <source>
        <dbReference type="Proteomes" id="UP000502345"/>
    </source>
</evidence>
<dbReference type="EMBL" id="CP050124">
    <property type="protein sequence ID" value="QIP43132.1"/>
    <property type="molecule type" value="Genomic_DNA"/>
</dbReference>
<sequence>MTLTSPLDKRGEASDDSYNETLRLLSEGSVHKHFDPYLDIDWDSPEFAVVPNDRRWILPARD</sequence>
<evidence type="ECO:0000313" key="1">
    <source>
        <dbReference type="EMBL" id="QIP43132.1"/>
    </source>
</evidence>
<protein>
    <submittedName>
        <fullName evidence="1">Uncharacterized protein</fullName>
    </submittedName>
</protein>
<dbReference type="InterPro" id="IPR025859">
    <property type="entry name" value="AurF/CmlI"/>
</dbReference>